<feature type="region of interest" description="Disordered" evidence="1">
    <location>
        <begin position="190"/>
        <end position="209"/>
    </location>
</feature>
<dbReference type="AlphaFoldDB" id="A0A9W6WBB0"/>
<keyword evidence="4" id="KW-1185">Reference proteome</keyword>
<protein>
    <submittedName>
        <fullName evidence="3">Unnamed protein product</fullName>
    </submittedName>
</protein>
<evidence type="ECO:0000313" key="4">
    <source>
        <dbReference type="Proteomes" id="UP001165063"/>
    </source>
</evidence>
<feature type="region of interest" description="Disordered" evidence="1">
    <location>
        <begin position="217"/>
        <end position="274"/>
    </location>
</feature>
<keyword evidence="2" id="KW-0472">Membrane</keyword>
<evidence type="ECO:0000256" key="2">
    <source>
        <dbReference type="SAM" id="Phobius"/>
    </source>
</evidence>
<evidence type="ECO:0000313" key="3">
    <source>
        <dbReference type="EMBL" id="GME74103.1"/>
    </source>
</evidence>
<sequence>MDTYPITTDEMLRDLTASADQTQYSSLLEQCDSEEDKQQLTSINFICMDRMKMLAVLHDFKKVEDKLQSVTTKPPGSTKSAALASASVQSFTPVRANVTTSSVDLEKGTTGTIAGRGVGGDGFYERKPQQTNSKFVWTKRRILMLSVVIFVVLVFVIFGIAYKVKVDDDNQHKKNAHIATISVSSMVSSTSMHSTSSSSATSTSSSSMSITSTTSSLSSKFTTSHSSATSSESISSSSGESTTTNTESTSSNTSTSISRSTLTETPTRKITVSNTEEETVVTYSNPNGSWKTTTDVSGSTYETWVAIGGTWTTKTTIGKNAYETQKPMFMLLIR</sequence>
<keyword evidence="2" id="KW-1133">Transmembrane helix</keyword>
<feature type="compositionally biased region" description="Low complexity" evidence="1">
    <location>
        <begin position="217"/>
        <end position="265"/>
    </location>
</feature>
<accession>A0A9W6WBB0</accession>
<evidence type="ECO:0000256" key="1">
    <source>
        <dbReference type="SAM" id="MobiDB-lite"/>
    </source>
</evidence>
<dbReference type="EMBL" id="BSXU01011140">
    <property type="protein sequence ID" value="GME74103.1"/>
    <property type="molecule type" value="Genomic_DNA"/>
</dbReference>
<keyword evidence="2" id="KW-0812">Transmembrane</keyword>
<comment type="caution">
    <text evidence="3">The sequence shown here is derived from an EMBL/GenBank/DDBJ whole genome shotgun (WGS) entry which is preliminary data.</text>
</comment>
<name>A0A9W6WBB0_AMBMO</name>
<gene>
    <name evidence="3" type="ORF">Amon01_000943000</name>
</gene>
<reference evidence="3" key="1">
    <citation type="submission" date="2023-04" db="EMBL/GenBank/DDBJ databases">
        <title>Ambrosiozyma monospora NBRC 1965.</title>
        <authorList>
            <person name="Ichikawa N."/>
            <person name="Sato H."/>
            <person name="Tonouchi N."/>
        </authorList>
    </citation>
    <scope>NUCLEOTIDE SEQUENCE</scope>
    <source>
        <strain evidence="3">NBRC 1965</strain>
    </source>
</reference>
<dbReference type="Proteomes" id="UP001165063">
    <property type="component" value="Unassembled WGS sequence"/>
</dbReference>
<proteinExistence type="predicted"/>
<organism evidence="3 4">
    <name type="scientific">Ambrosiozyma monospora</name>
    <name type="common">Yeast</name>
    <name type="synonym">Endomycopsis monosporus</name>
    <dbReference type="NCBI Taxonomy" id="43982"/>
    <lineage>
        <taxon>Eukaryota</taxon>
        <taxon>Fungi</taxon>
        <taxon>Dikarya</taxon>
        <taxon>Ascomycota</taxon>
        <taxon>Saccharomycotina</taxon>
        <taxon>Pichiomycetes</taxon>
        <taxon>Pichiales</taxon>
        <taxon>Pichiaceae</taxon>
        <taxon>Ambrosiozyma</taxon>
    </lineage>
</organism>
<feature type="transmembrane region" description="Helical" evidence="2">
    <location>
        <begin position="142"/>
        <end position="162"/>
    </location>
</feature>